<name>A0ABT8M7W9_9EURY</name>
<accession>A0ABT8M7W9</accession>
<evidence type="ECO:0000313" key="3">
    <source>
        <dbReference type="Proteomes" id="UP001168338"/>
    </source>
</evidence>
<keyword evidence="3" id="KW-1185">Reference proteome</keyword>
<evidence type="ECO:0000313" key="2">
    <source>
        <dbReference type="EMBL" id="MDN7024018.1"/>
    </source>
</evidence>
<organism evidence="2 3">
    <name type="scientific">Methanoculleus frigidifontis</name>
    <dbReference type="NCBI Taxonomy" id="2584085"/>
    <lineage>
        <taxon>Archaea</taxon>
        <taxon>Methanobacteriati</taxon>
        <taxon>Methanobacteriota</taxon>
        <taxon>Stenosarchaea group</taxon>
        <taxon>Methanomicrobia</taxon>
        <taxon>Methanomicrobiales</taxon>
        <taxon>Methanomicrobiaceae</taxon>
        <taxon>Methanoculleus</taxon>
    </lineage>
</organism>
<comment type="caution">
    <text evidence="2">The sequence shown here is derived from an EMBL/GenBank/DDBJ whole genome shotgun (WGS) entry which is preliminary data.</text>
</comment>
<dbReference type="EMBL" id="VCYH01000002">
    <property type="protein sequence ID" value="MDN7024018.1"/>
    <property type="molecule type" value="Genomic_DNA"/>
</dbReference>
<protein>
    <submittedName>
        <fullName evidence="2">Uncharacterized protein</fullName>
    </submittedName>
</protein>
<gene>
    <name evidence="2" type="ORF">FGU65_03780</name>
</gene>
<evidence type="ECO:0000256" key="1">
    <source>
        <dbReference type="SAM" id="MobiDB-lite"/>
    </source>
</evidence>
<dbReference type="Proteomes" id="UP001168338">
    <property type="component" value="Unassembled WGS sequence"/>
</dbReference>
<feature type="region of interest" description="Disordered" evidence="1">
    <location>
        <begin position="1"/>
        <end position="25"/>
    </location>
</feature>
<dbReference type="RefSeq" id="WP_301663104.1">
    <property type="nucleotide sequence ID" value="NZ_VCYH01000002.1"/>
</dbReference>
<reference evidence="2" key="1">
    <citation type="submission" date="2019-05" db="EMBL/GenBank/DDBJ databases">
        <title>Methanoculleus sp. FWC-SCC1, a methanogenic archaeon isolated from deep marine cold seep.</title>
        <authorList>
            <person name="Chen Y.-W."/>
            <person name="Chen S.-C."/>
            <person name="Teng N.-H."/>
            <person name="Lai M.-C."/>
        </authorList>
    </citation>
    <scope>NUCLEOTIDE SEQUENCE</scope>
    <source>
        <strain evidence="2">FWC-SCC1</strain>
    </source>
</reference>
<sequence length="133" mass="14699">MIPVDPLQGPAVKSAVKHRQNSSPDDTAQFKEAVLGCKKIDRKVSYGHETGIQSRVGALIKRVGHRYVTSRSIHFQEKIMHQPVLTGEMCHQCTGENGVPLSHFKRLIIIPGDTPIQNKKLLSSAAHISRSVK</sequence>
<proteinExistence type="predicted"/>